<dbReference type="EMBL" id="JASITI010000020">
    <property type="protein sequence ID" value="MDK9497545.1"/>
    <property type="molecule type" value="Genomic_DNA"/>
</dbReference>
<evidence type="ECO:0000256" key="1">
    <source>
        <dbReference type="SAM" id="Phobius"/>
    </source>
</evidence>
<evidence type="ECO:0000313" key="3">
    <source>
        <dbReference type="Proteomes" id="UP001223390"/>
    </source>
</evidence>
<gene>
    <name evidence="2" type="ORF">QEZ40_002485</name>
</gene>
<organism evidence="2 3">
    <name type="scientific">Streptomyces katrae</name>
    <dbReference type="NCBI Taxonomy" id="68223"/>
    <lineage>
        <taxon>Bacteria</taxon>
        <taxon>Bacillati</taxon>
        <taxon>Actinomycetota</taxon>
        <taxon>Actinomycetes</taxon>
        <taxon>Kitasatosporales</taxon>
        <taxon>Streptomycetaceae</taxon>
        <taxon>Streptomyces</taxon>
    </lineage>
</organism>
<reference evidence="2 3" key="1">
    <citation type="submission" date="2023-05" db="EMBL/GenBank/DDBJ databases">
        <title>Sequencing and Assembly of Streptomyces sp. NP73.</title>
        <authorList>
            <person name="Konwar A.N."/>
            <person name="Saikia K."/>
            <person name="Thakur D."/>
        </authorList>
    </citation>
    <scope>NUCLEOTIDE SEQUENCE [LARGE SCALE GENOMIC DNA]</scope>
    <source>
        <strain evidence="2 3">NP73</strain>
    </source>
</reference>
<protein>
    <submittedName>
        <fullName evidence="2">Uncharacterized protein</fullName>
    </submittedName>
</protein>
<proteinExistence type="predicted"/>
<evidence type="ECO:0000313" key="2">
    <source>
        <dbReference type="EMBL" id="MDK9497545.1"/>
    </source>
</evidence>
<dbReference type="Proteomes" id="UP001223390">
    <property type="component" value="Unassembled WGS sequence"/>
</dbReference>
<dbReference type="RefSeq" id="WP_285343290.1">
    <property type="nucleotide sequence ID" value="NZ_JASITI010000020.1"/>
</dbReference>
<sequence length="136" mass="14657">MGPTGWTIVATIAAAAIGAWAVLAAQRRKHDRADVAEIKPFTDEVDAVIEARKGGSETELKALGRRLEDFLISPPRQLKQPLEAERQRLTSYRLALAGNAGLPEVDAAIALSEAAGPLREANGKLREAVVTFCRTR</sequence>
<feature type="transmembrane region" description="Helical" evidence="1">
    <location>
        <begin position="6"/>
        <end position="25"/>
    </location>
</feature>
<accession>A0ABT7GV87</accession>
<keyword evidence="1" id="KW-0472">Membrane</keyword>
<name>A0ABT7GV87_9ACTN</name>
<comment type="caution">
    <text evidence="2">The sequence shown here is derived from an EMBL/GenBank/DDBJ whole genome shotgun (WGS) entry which is preliminary data.</text>
</comment>
<keyword evidence="1" id="KW-0812">Transmembrane</keyword>
<keyword evidence="1" id="KW-1133">Transmembrane helix</keyword>
<keyword evidence="3" id="KW-1185">Reference proteome</keyword>